<evidence type="ECO:0000313" key="2">
    <source>
        <dbReference type="EMBL" id="VAW97534.1"/>
    </source>
</evidence>
<sequence length="191" mass="21709">MTEDQESSEDKQSKLKLKLKKMGVMQDENTRPEFKSKPFWRGKLPILLVVFFAIGFIGWISRNDLTSNMSDMHTNSVSNDNLSGVQTPFYPPSENMQANTHYPPPPPAWNRAPLYNSDHRVNRANRAMGPAAGPNRPAYTNRYYGPPPGWQPYRGYPPPVFYGQPNYYGPPPGFYSNPGYRGYNAPPRPPK</sequence>
<evidence type="ECO:0000256" key="1">
    <source>
        <dbReference type="SAM" id="Phobius"/>
    </source>
</evidence>
<keyword evidence="1" id="KW-0472">Membrane</keyword>
<accession>A0A3B1AU56</accession>
<feature type="transmembrane region" description="Helical" evidence="1">
    <location>
        <begin position="44"/>
        <end position="61"/>
    </location>
</feature>
<proteinExistence type="predicted"/>
<gene>
    <name evidence="2" type="ORF">MNBD_GAMMA21-1695</name>
</gene>
<organism evidence="2">
    <name type="scientific">hydrothermal vent metagenome</name>
    <dbReference type="NCBI Taxonomy" id="652676"/>
    <lineage>
        <taxon>unclassified sequences</taxon>
        <taxon>metagenomes</taxon>
        <taxon>ecological metagenomes</taxon>
    </lineage>
</organism>
<name>A0A3B1AU56_9ZZZZ</name>
<keyword evidence="1" id="KW-0812">Transmembrane</keyword>
<dbReference type="AlphaFoldDB" id="A0A3B1AU56"/>
<keyword evidence="1" id="KW-1133">Transmembrane helix</keyword>
<reference evidence="2" key="1">
    <citation type="submission" date="2018-06" db="EMBL/GenBank/DDBJ databases">
        <authorList>
            <person name="Zhirakovskaya E."/>
        </authorList>
    </citation>
    <scope>NUCLEOTIDE SEQUENCE</scope>
</reference>
<protein>
    <submittedName>
        <fullName evidence="2">Uncharacterized protein</fullName>
    </submittedName>
</protein>
<dbReference type="EMBL" id="UOFR01000050">
    <property type="protein sequence ID" value="VAW97534.1"/>
    <property type="molecule type" value="Genomic_DNA"/>
</dbReference>